<comment type="similarity">
    <text evidence="4">Belongs to the WD repeat PAAF1/RPN14 family.</text>
</comment>
<dbReference type="InterPro" id="IPR001680">
    <property type="entry name" value="WD40_rpt"/>
</dbReference>
<feature type="repeat" description="WD" evidence="5">
    <location>
        <begin position="171"/>
        <end position="205"/>
    </location>
</feature>
<comment type="caution">
    <text evidence="6">The sequence shown here is derived from an EMBL/GenBank/DDBJ whole genome shotgun (WGS) entry which is preliminary data.</text>
</comment>
<protein>
    <submittedName>
        <fullName evidence="6">Proteasomal ATPase-associated factor 1</fullName>
    </submittedName>
</protein>
<evidence type="ECO:0000256" key="5">
    <source>
        <dbReference type="PROSITE-ProRule" id="PRU00221"/>
    </source>
</evidence>
<keyword evidence="3" id="KW-0647">Proteasome</keyword>
<dbReference type="PROSITE" id="PS50294">
    <property type="entry name" value="WD_REPEATS_REGION"/>
    <property type="match status" value="1"/>
</dbReference>
<evidence type="ECO:0000256" key="2">
    <source>
        <dbReference type="ARBA" id="ARBA00022737"/>
    </source>
</evidence>
<evidence type="ECO:0000313" key="7">
    <source>
        <dbReference type="Proteomes" id="UP000052943"/>
    </source>
</evidence>
<keyword evidence="1 5" id="KW-0853">WD repeat</keyword>
<dbReference type="AlphaFoldDB" id="A0A0W8CFQ5"/>
<evidence type="ECO:0000256" key="4">
    <source>
        <dbReference type="ARBA" id="ARBA00038321"/>
    </source>
</evidence>
<sequence length="443" mass="47968">MKEVAETSAVDAQMYMQIQPDWADAGESCWLDVYERSVKIAASTTHELAQDERLTAEVHSSPSSQYQLPLSSASQATGEPHFVQILGREATWIDVQVDLKSKRKLRTVFQAPNETVDVPVTTDSEDPGKPSSLLQLHTVDVSKDERYVVVGGSDGACMLWDSQNRAQMLPLKGHVADVTSARFFPSSQVVLTGSLDFTLRIWSVNGRCAAVMKGHLGGIEDVAIVGRGRNVLCTCKGMQLEIFYEVDNNDRISCGTDGLIQLWSCGTQDVIAKWANDDQSPVHCLSIMDGTAQLLVEGDYQPTTSENEAETDGKVLFAGLDNGETLGVDIRARGAVLNLEGFAGSIISCAATTVTASLPMLFTGSEDGLLTVWDLRHTSVWTAHGDGACSNWSSLGEKPHVATELTGPQYDAVRGIAIGDQTGRVFSACRDGRLREYIPHIVT</sequence>
<dbReference type="InterPro" id="IPR051179">
    <property type="entry name" value="WD_repeat_multifunction"/>
</dbReference>
<dbReference type="PROSITE" id="PS50082">
    <property type="entry name" value="WD_REPEATS_2"/>
    <property type="match status" value="2"/>
</dbReference>
<keyword evidence="2" id="KW-0677">Repeat</keyword>
<name>A0A0W8CFQ5_PHYNI</name>
<accession>A0A0W8CFQ5</accession>
<evidence type="ECO:0000256" key="3">
    <source>
        <dbReference type="ARBA" id="ARBA00022942"/>
    </source>
</evidence>
<dbReference type="SMART" id="SM00320">
    <property type="entry name" value="WD40"/>
    <property type="match status" value="5"/>
</dbReference>
<evidence type="ECO:0000313" key="6">
    <source>
        <dbReference type="EMBL" id="KUF82910.1"/>
    </source>
</evidence>
<organism evidence="6 7">
    <name type="scientific">Phytophthora nicotianae</name>
    <name type="common">Potato buckeye rot agent</name>
    <name type="synonym">Phytophthora parasitica</name>
    <dbReference type="NCBI Taxonomy" id="4792"/>
    <lineage>
        <taxon>Eukaryota</taxon>
        <taxon>Sar</taxon>
        <taxon>Stramenopiles</taxon>
        <taxon>Oomycota</taxon>
        <taxon>Peronosporomycetes</taxon>
        <taxon>Peronosporales</taxon>
        <taxon>Peronosporaceae</taxon>
        <taxon>Phytophthora</taxon>
    </lineage>
</organism>
<dbReference type="EMBL" id="LNFO01003453">
    <property type="protein sequence ID" value="KUF82910.1"/>
    <property type="molecule type" value="Genomic_DNA"/>
</dbReference>
<dbReference type="InterPro" id="IPR036322">
    <property type="entry name" value="WD40_repeat_dom_sf"/>
</dbReference>
<dbReference type="GO" id="GO:0000502">
    <property type="term" value="C:proteasome complex"/>
    <property type="evidence" value="ECO:0007669"/>
    <property type="project" value="UniProtKB-KW"/>
</dbReference>
<dbReference type="PANTHER" id="PTHR19857:SF19">
    <property type="entry name" value="26S PROTEASOME REGULATORY SUBUNIT RPN14"/>
    <property type="match status" value="1"/>
</dbReference>
<feature type="repeat" description="WD" evidence="5">
    <location>
        <begin position="360"/>
        <end position="376"/>
    </location>
</feature>
<dbReference type="InterPro" id="IPR020472">
    <property type="entry name" value="WD40_PAC1"/>
</dbReference>
<dbReference type="Proteomes" id="UP000052943">
    <property type="component" value="Unassembled WGS sequence"/>
</dbReference>
<dbReference type="Pfam" id="PF00400">
    <property type="entry name" value="WD40"/>
    <property type="match status" value="2"/>
</dbReference>
<dbReference type="STRING" id="4790.A0A0W8CFQ5"/>
<dbReference type="SUPFAM" id="SSF50978">
    <property type="entry name" value="WD40 repeat-like"/>
    <property type="match status" value="1"/>
</dbReference>
<gene>
    <name evidence="6" type="ORF">AM587_10006028</name>
</gene>
<dbReference type="OrthoDB" id="27537at2759"/>
<dbReference type="Gene3D" id="2.130.10.10">
    <property type="entry name" value="YVTN repeat-like/Quinoprotein amine dehydrogenase"/>
    <property type="match status" value="2"/>
</dbReference>
<dbReference type="InterPro" id="IPR015943">
    <property type="entry name" value="WD40/YVTN_repeat-like_dom_sf"/>
</dbReference>
<dbReference type="PANTHER" id="PTHR19857">
    <property type="entry name" value="MITOCHONDRIAL DIVISION PROTEIN 1-RELATED"/>
    <property type="match status" value="1"/>
</dbReference>
<proteinExistence type="inferred from homology"/>
<reference evidence="6 7" key="1">
    <citation type="submission" date="2015-11" db="EMBL/GenBank/DDBJ databases">
        <title>Genomes and virulence difference between two physiological races of Phytophthora nicotianae.</title>
        <authorList>
            <person name="Liu H."/>
            <person name="Ma X."/>
            <person name="Yu H."/>
            <person name="Fang D."/>
            <person name="Li Y."/>
            <person name="Wang X."/>
            <person name="Wang W."/>
            <person name="Dong Y."/>
            <person name="Xiao B."/>
        </authorList>
    </citation>
    <scope>NUCLEOTIDE SEQUENCE [LARGE SCALE GENOMIC DNA]</scope>
    <source>
        <strain evidence="7">race 0</strain>
    </source>
</reference>
<dbReference type="PRINTS" id="PR00320">
    <property type="entry name" value="GPROTEINBRPT"/>
</dbReference>
<evidence type="ECO:0000256" key="1">
    <source>
        <dbReference type="ARBA" id="ARBA00022574"/>
    </source>
</evidence>